<gene>
    <name evidence="3" type="ORF">L0661_17495</name>
</gene>
<sequence length="228" mass="24989">MKKTTIFRLLITALIFISAAKSQAQYSIGIRGGVNFADFQPGTIFEYDTRIGANVALLFNKPINPILSIQVEPGFSQRGAQYETSGEGPLNGSILSSKETGKFLSNFIELPILLQWKPRIGILEGIVSIGPELRYRVGKMKLKYTSKITYDGEVTKDESGKVNLEGGFGERTFDYGLAGGAGIAYPARSFKIFAEARYHLGLRPLVEELKMHNRGASIHLGVLVPMGN</sequence>
<feature type="domain" description="Outer membrane protein beta-barrel" evidence="2">
    <location>
        <begin position="24"/>
        <end position="205"/>
    </location>
</feature>
<evidence type="ECO:0000259" key="2">
    <source>
        <dbReference type="Pfam" id="PF13568"/>
    </source>
</evidence>
<dbReference type="RefSeq" id="WP_235178615.1">
    <property type="nucleotide sequence ID" value="NZ_JAKFFV010000010.1"/>
</dbReference>
<dbReference type="EMBL" id="JAKFFV010000010">
    <property type="protein sequence ID" value="MCF2500119.1"/>
    <property type="molecule type" value="Genomic_DNA"/>
</dbReference>
<feature type="chain" id="PRO_5040901401" evidence="1">
    <location>
        <begin position="25"/>
        <end position="228"/>
    </location>
</feature>
<protein>
    <submittedName>
        <fullName evidence="3">PorT family protein</fullName>
    </submittedName>
</protein>
<dbReference type="Proteomes" id="UP001139411">
    <property type="component" value="Unassembled WGS sequence"/>
</dbReference>
<evidence type="ECO:0000313" key="4">
    <source>
        <dbReference type="Proteomes" id="UP001139411"/>
    </source>
</evidence>
<dbReference type="AlphaFoldDB" id="A0A9X1QI49"/>
<proteinExistence type="predicted"/>
<dbReference type="InterPro" id="IPR025665">
    <property type="entry name" value="Beta-barrel_OMP_2"/>
</dbReference>
<dbReference type="Pfam" id="PF13568">
    <property type="entry name" value="OMP_b-brl_2"/>
    <property type="match status" value="1"/>
</dbReference>
<evidence type="ECO:0000256" key="1">
    <source>
        <dbReference type="SAM" id="SignalP"/>
    </source>
</evidence>
<accession>A0A9X1QI49</accession>
<evidence type="ECO:0000313" key="3">
    <source>
        <dbReference type="EMBL" id="MCF2500119.1"/>
    </source>
</evidence>
<comment type="caution">
    <text evidence="3">The sequence shown here is derived from an EMBL/GenBank/DDBJ whole genome shotgun (WGS) entry which is preliminary data.</text>
</comment>
<feature type="signal peptide" evidence="1">
    <location>
        <begin position="1"/>
        <end position="24"/>
    </location>
</feature>
<reference evidence="3" key="1">
    <citation type="submission" date="2022-01" db="EMBL/GenBank/DDBJ databases">
        <title>Novel species in genus Dyadobacter.</title>
        <authorList>
            <person name="Ma C."/>
        </authorList>
    </citation>
    <scope>NUCLEOTIDE SEQUENCE</scope>
    <source>
        <strain evidence="3">CY357</strain>
    </source>
</reference>
<name>A0A9X1QI49_9BACT</name>
<organism evidence="3 4">
    <name type="scientific">Dyadobacter chenhuakuii</name>
    <dbReference type="NCBI Taxonomy" id="2909339"/>
    <lineage>
        <taxon>Bacteria</taxon>
        <taxon>Pseudomonadati</taxon>
        <taxon>Bacteroidota</taxon>
        <taxon>Cytophagia</taxon>
        <taxon>Cytophagales</taxon>
        <taxon>Spirosomataceae</taxon>
        <taxon>Dyadobacter</taxon>
    </lineage>
</organism>
<keyword evidence="1" id="KW-0732">Signal</keyword>